<evidence type="ECO:0000256" key="2">
    <source>
        <dbReference type="ARBA" id="ARBA00022692"/>
    </source>
</evidence>
<comment type="similarity">
    <text evidence="6 7">Belongs to the FliO/MopB family.</text>
</comment>
<feature type="transmembrane region" description="Helical" evidence="7">
    <location>
        <begin position="28"/>
        <end position="51"/>
    </location>
</feature>
<comment type="caution">
    <text evidence="10">The sequence shown here is derived from an EMBL/GenBank/DDBJ whole genome shotgun (WGS) entry which is preliminary data.</text>
</comment>
<dbReference type="RefSeq" id="WP_253444745.1">
    <property type="nucleotide sequence ID" value="NZ_JALJYF010000001.1"/>
</dbReference>
<evidence type="ECO:0000256" key="7">
    <source>
        <dbReference type="RuleBase" id="RU362064"/>
    </source>
</evidence>
<dbReference type="Pfam" id="PF04347">
    <property type="entry name" value="FliO"/>
    <property type="match status" value="1"/>
</dbReference>
<feature type="chain" id="PRO_5047293341" description="Flagellar protein" evidence="9">
    <location>
        <begin position="19"/>
        <end position="134"/>
    </location>
</feature>
<evidence type="ECO:0000256" key="8">
    <source>
        <dbReference type="SAM" id="MobiDB-lite"/>
    </source>
</evidence>
<gene>
    <name evidence="10" type="ORF">J2T60_000410</name>
</gene>
<accession>A0ABT1G679</accession>
<evidence type="ECO:0000256" key="6">
    <source>
        <dbReference type="ARBA" id="ARBA00037937"/>
    </source>
</evidence>
<keyword evidence="5 7" id="KW-0975">Bacterial flagellum</keyword>
<evidence type="ECO:0000313" key="10">
    <source>
        <dbReference type="EMBL" id="MCP1726445.1"/>
    </source>
</evidence>
<reference evidence="10 11" key="1">
    <citation type="submission" date="2022-03" db="EMBL/GenBank/DDBJ databases">
        <title>Genomic Encyclopedia of Type Strains, Phase III (KMG-III): the genomes of soil and plant-associated and newly described type strains.</title>
        <authorList>
            <person name="Whitman W."/>
        </authorList>
    </citation>
    <scope>NUCLEOTIDE SEQUENCE [LARGE SCALE GENOMIC DNA]</scope>
    <source>
        <strain evidence="10 11">BSker1</strain>
    </source>
</reference>
<feature type="signal peptide" evidence="9">
    <location>
        <begin position="1"/>
        <end position="18"/>
    </location>
</feature>
<sequence>MRVLSASLFLMLSGPLLAEQPHEFEGVSGALSVLLSLGVVLAVVFALAWAMRRMHGFAGGRDPNMTIIGQMALSTRERLMLVEVGGQQLLLGVSPAGIRTLHVLEEPVESKSPAQGGASFRSRLMESLGKEREQ</sequence>
<protein>
    <recommendedName>
        <fullName evidence="7">Flagellar protein</fullName>
    </recommendedName>
</protein>
<proteinExistence type="inferred from homology"/>
<evidence type="ECO:0000313" key="11">
    <source>
        <dbReference type="Proteomes" id="UP001523550"/>
    </source>
</evidence>
<dbReference type="InterPro" id="IPR052205">
    <property type="entry name" value="FliO/MopB"/>
</dbReference>
<organism evidence="10 11">
    <name type="scientific">Natronospira proteinivora</name>
    <dbReference type="NCBI Taxonomy" id="1807133"/>
    <lineage>
        <taxon>Bacteria</taxon>
        <taxon>Pseudomonadati</taxon>
        <taxon>Pseudomonadota</taxon>
        <taxon>Gammaproteobacteria</taxon>
        <taxon>Natronospirales</taxon>
        <taxon>Natronospiraceae</taxon>
        <taxon>Natronospira</taxon>
    </lineage>
</organism>
<feature type="region of interest" description="Disordered" evidence="8">
    <location>
        <begin position="108"/>
        <end position="134"/>
    </location>
</feature>
<keyword evidence="10" id="KW-0282">Flagellum</keyword>
<dbReference type="PANTHER" id="PTHR38766">
    <property type="entry name" value="FLAGELLAR PROTEIN FLIO"/>
    <property type="match status" value="1"/>
</dbReference>
<dbReference type="NCBIfam" id="TIGR03500">
    <property type="entry name" value="FliO_TIGR"/>
    <property type="match status" value="1"/>
</dbReference>
<name>A0ABT1G679_9GAMM</name>
<keyword evidence="3 7" id="KW-1133">Transmembrane helix</keyword>
<keyword evidence="9" id="KW-0732">Signal</keyword>
<dbReference type="Proteomes" id="UP001523550">
    <property type="component" value="Unassembled WGS sequence"/>
</dbReference>
<evidence type="ECO:0000256" key="4">
    <source>
        <dbReference type="ARBA" id="ARBA00023136"/>
    </source>
</evidence>
<evidence type="ECO:0000256" key="5">
    <source>
        <dbReference type="ARBA" id="ARBA00023143"/>
    </source>
</evidence>
<keyword evidence="11" id="KW-1185">Reference proteome</keyword>
<keyword evidence="1 7" id="KW-1003">Cell membrane</keyword>
<keyword evidence="10" id="KW-0969">Cilium</keyword>
<keyword evidence="2 7" id="KW-0812">Transmembrane</keyword>
<evidence type="ECO:0000256" key="1">
    <source>
        <dbReference type="ARBA" id="ARBA00022475"/>
    </source>
</evidence>
<keyword evidence="4 7" id="KW-0472">Membrane</keyword>
<keyword evidence="10" id="KW-0966">Cell projection</keyword>
<evidence type="ECO:0000256" key="9">
    <source>
        <dbReference type="SAM" id="SignalP"/>
    </source>
</evidence>
<dbReference type="InterPro" id="IPR022781">
    <property type="entry name" value="Flagellar_biosynth_FliO"/>
</dbReference>
<evidence type="ECO:0000256" key="3">
    <source>
        <dbReference type="ARBA" id="ARBA00022989"/>
    </source>
</evidence>
<dbReference type="PANTHER" id="PTHR38766:SF1">
    <property type="entry name" value="FLAGELLAR PROTEIN FLIO"/>
    <property type="match status" value="1"/>
</dbReference>
<comment type="subcellular location">
    <subcellularLocation>
        <location evidence="7">Cell membrane</location>
    </subcellularLocation>
    <subcellularLocation>
        <location evidence="7">Bacterial flagellum basal body</location>
    </subcellularLocation>
</comment>
<dbReference type="EMBL" id="JALJYF010000001">
    <property type="protein sequence ID" value="MCP1726445.1"/>
    <property type="molecule type" value="Genomic_DNA"/>
</dbReference>